<reference evidence="1 2" key="1">
    <citation type="submission" date="2019-02" db="EMBL/GenBank/DDBJ databases">
        <title>Deep-cultivation of Planctomycetes and their phenomic and genomic characterization uncovers novel biology.</title>
        <authorList>
            <person name="Wiegand S."/>
            <person name="Jogler M."/>
            <person name="Boedeker C."/>
            <person name="Pinto D."/>
            <person name="Vollmers J."/>
            <person name="Rivas-Marin E."/>
            <person name="Kohn T."/>
            <person name="Peeters S.H."/>
            <person name="Heuer A."/>
            <person name="Rast P."/>
            <person name="Oberbeckmann S."/>
            <person name="Bunk B."/>
            <person name="Jeske O."/>
            <person name="Meyerdierks A."/>
            <person name="Storesund J.E."/>
            <person name="Kallscheuer N."/>
            <person name="Luecker S."/>
            <person name="Lage O.M."/>
            <person name="Pohl T."/>
            <person name="Merkel B.J."/>
            <person name="Hornburger P."/>
            <person name="Mueller R.-W."/>
            <person name="Bruemmer F."/>
            <person name="Labrenz M."/>
            <person name="Spormann A.M."/>
            <person name="Op den Camp H."/>
            <person name="Overmann J."/>
            <person name="Amann R."/>
            <person name="Jetten M.S.M."/>
            <person name="Mascher T."/>
            <person name="Medema M.H."/>
            <person name="Devos D.P."/>
            <person name="Kaster A.-K."/>
            <person name="Ovreas L."/>
            <person name="Rohde M."/>
            <person name="Galperin M.Y."/>
            <person name="Jogler C."/>
        </authorList>
    </citation>
    <scope>NUCLEOTIDE SEQUENCE [LARGE SCALE GENOMIC DNA]</scope>
    <source>
        <strain evidence="1 2">Pan153</strain>
    </source>
</reference>
<evidence type="ECO:0008006" key="3">
    <source>
        <dbReference type="Google" id="ProtNLM"/>
    </source>
</evidence>
<proteinExistence type="predicted"/>
<dbReference type="Proteomes" id="UP000320839">
    <property type="component" value="Chromosome"/>
</dbReference>
<dbReference type="RefSeq" id="WP_145455148.1">
    <property type="nucleotide sequence ID" value="NZ_CP036317.1"/>
</dbReference>
<sequence length="200" mass="22890">MKLLEFLIDQLGNRILENVTYQNEQFDTLTIRRLTERTLIRNVQFLNCSSVGAGMIRKGVFLENVIFSNIDCGDTLFINSESIVNEVRVSGRRPARLVIEPDDNDNYVMQEYSKSEMLIDISEFQGFAVIIGLPGCNIKKNDRQHITIKASWKDEVDWGSLGIGPVSFWRLNLKSIGIKNASEGVFSLPSPEHRQRYEKF</sequence>
<dbReference type="AlphaFoldDB" id="A0A518FLJ7"/>
<evidence type="ECO:0000313" key="1">
    <source>
        <dbReference type="EMBL" id="QDV17157.1"/>
    </source>
</evidence>
<dbReference type="OrthoDB" id="9429417at2"/>
<accession>A0A518FLJ7</accession>
<protein>
    <recommendedName>
        <fullName evidence="3">Right handed beta helix domain-containing protein</fullName>
    </recommendedName>
</protein>
<evidence type="ECO:0000313" key="2">
    <source>
        <dbReference type="Proteomes" id="UP000320839"/>
    </source>
</evidence>
<dbReference type="EMBL" id="CP036317">
    <property type="protein sequence ID" value="QDV17157.1"/>
    <property type="molecule type" value="Genomic_DNA"/>
</dbReference>
<organism evidence="1 2">
    <name type="scientific">Gimesia panareensis</name>
    <dbReference type="NCBI Taxonomy" id="2527978"/>
    <lineage>
        <taxon>Bacteria</taxon>
        <taxon>Pseudomonadati</taxon>
        <taxon>Planctomycetota</taxon>
        <taxon>Planctomycetia</taxon>
        <taxon>Planctomycetales</taxon>
        <taxon>Planctomycetaceae</taxon>
        <taxon>Gimesia</taxon>
    </lineage>
</organism>
<name>A0A518FLJ7_9PLAN</name>
<gene>
    <name evidence="1" type="ORF">Pan153_17920</name>
</gene>